<accession>A0ABQ8DFF2</accession>
<sequence>MLKEVTHNKSEGDLFLTSMEVMINLTLTEGSKSGFDIFTSHTSYNQKANKHVVTHSFEIYRIHFLELFHAAFAVRIEDTPDEVINFSKTGRLFTFESQKKLWMKQQILWTAIKINEKRTVEREAPSREMWRRERTAVERAARIVAARIAFEREPICFRSESQTYTYPINIAVGHALRVMIVV</sequence>
<protein>
    <submittedName>
        <fullName evidence="1">Uncharacterized protein</fullName>
    </submittedName>
</protein>
<dbReference type="Proteomes" id="UP000824890">
    <property type="component" value="Unassembled WGS sequence"/>
</dbReference>
<organism evidence="1 2">
    <name type="scientific">Brassica napus</name>
    <name type="common">Rape</name>
    <dbReference type="NCBI Taxonomy" id="3708"/>
    <lineage>
        <taxon>Eukaryota</taxon>
        <taxon>Viridiplantae</taxon>
        <taxon>Streptophyta</taxon>
        <taxon>Embryophyta</taxon>
        <taxon>Tracheophyta</taxon>
        <taxon>Spermatophyta</taxon>
        <taxon>Magnoliopsida</taxon>
        <taxon>eudicotyledons</taxon>
        <taxon>Gunneridae</taxon>
        <taxon>Pentapetalae</taxon>
        <taxon>rosids</taxon>
        <taxon>malvids</taxon>
        <taxon>Brassicales</taxon>
        <taxon>Brassicaceae</taxon>
        <taxon>Brassiceae</taxon>
        <taxon>Brassica</taxon>
    </lineage>
</organism>
<name>A0ABQ8DFF2_BRANA</name>
<gene>
    <name evidence="1" type="ORF">HID58_013836</name>
</gene>
<proteinExistence type="predicted"/>
<evidence type="ECO:0000313" key="1">
    <source>
        <dbReference type="EMBL" id="KAH0928109.1"/>
    </source>
</evidence>
<evidence type="ECO:0000313" key="2">
    <source>
        <dbReference type="Proteomes" id="UP000824890"/>
    </source>
</evidence>
<keyword evidence="2" id="KW-1185">Reference proteome</keyword>
<comment type="caution">
    <text evidence="1">The sequence shown here is derived from an EMBL/GenBank/DDBJ whole genome shotgun (WGS) entry which is preliminary data.</text>
</comment>
<reference evidence="1 2" key="1">
    <citation type="submission" date="2021-05" db="EMBL/GenBank/DDBJ databases">
        <title>Genome Assembly of Synthetic Allotetraploid Brassica napus Reveals Homoeologous Exchanges between Subgenomes.</title>
        <authorList>
            <person name="Davis J.T."/>
        </authorList>
    </citation>
    <scope>NUCLEOTIDE SEQUENCE [LARGE SCALE GENOMIC DNA]</scope>
    <source>
        <strain evidence="2">cv. Da-Ae</strain>
        <tissue evidence="1">Seedling</tissue>
    </source>
</reference>
<dbReference type="EMBL" id="JAGKQM010000004">
    <property type="protein sequence ID" value="KAH0928109.1"/>
    <property type="molecule type" value="Genomic_DNA"/>
</dbReference>